<dbReference type="AlphaFoldDB" id="A0A9P9EV76"/>
<keyword evidence="4" id="KW-1185">Reference proteome</keyword>
<dbReference type="EMBL" id="JAGMUU010000009">
    <property type="protein sequence ID" value="KAH7145612.1"/>
    <property type="molecule type" value="Genomic_DNA"/>
</dbReference>
<comment type="caution">
    <text evidence="3">The sequence shown here is derived from an EMBL/GenBank/DDBJ whole genome shotgun (WGS) entry which is preliminary data.</text>
</comment>
<dbReference type="Proteomes" id="UP000717696">
    <property type="component" value="Unassembled WGS sequence"/>
</dbReference>
<keyword evidence="1" id="KW-1133">Transmembrane helix</keyword>
<sequence length="220" mass="23658">MHTWQIWPALIGSAIAAECYDADGTELGDWYTPCGSNMTDWSTCCWKGDTCLPNGLCRLSEGGVYRGPCDNPDWYGCYQVCTGTESSENYVHVEECASDEYCCLGDIDTSSCCNSSSSERFSIEADPAIYSTAVESNSREHKSLPAGAIAGAAVGGVIGMAVIGGVVWFILRQRRLKRAGIGDQGAAVKIDESQDDDSIWPHVVEVSGVTGTVEKTKELR</sequence>
<evidence type="ECO:0000313" key="3">
    <source>
        <dbReference type="EMBL" id="KAH7145612.1"/>
    </source>
</evidence>
<protein>
    <submittedName>
        <fullName evidence="3">Uncharacterized protein</fullName>
    </submittedName>
</protein>
<name>A0A9P9EV76_9HYPO</name>
<reference evidence="3" key="1">
    <citation type="journal article" date="2021" name="Nat. Commun.">
        <title>Genetic determinants of endophytism in the Arabidopsis root mycobiome.</title>
        <authorList>
            <person name="Mesny F."/>
            <person name="Miyauchi S."/>
            <person name="Thiergart T."/>
            <person name="Pickel B."/>
            <person name="Atanasova L."/>
            <person name="Karlsson M."/>
            <person name="Huettel B."/>
            <person name="Barry K.W."/>
            <person name="Haridas S."/>
            <person name="Chen C."/>
            <person name="Bauer D."/>
            <person name="Andreopoulos W."/>
            <person name="Pangilinan J."/>
            <person name="LaButti K."/>
            <person name="Riley R."/>
            <person name="Lipzen A."/>
            <person name="Clum A."/>
            <person name="Drula E."/>
            <person name="Henrissat B."/>
            <person name="Kohler A."/>
            <person name="Grigoriev I.V."/>
            <person name="Martin F.M."/>
            <person name="Hacquard S."/>
        </authorList>
    </citation>
    <scope>NUCLEOTIDE SEQUENCE</scope>
    <source>
        <strain evidence="3">MPI-CAGE-AT-0021</strain>
    </source>
</reference>
<evidence type="ECO:0000256" key="2">
    <source>
        <dbReference type="SAM" id="SignalP"/>
    </source>
</evidence>
<evidence type="ECO:0000313" key="4">
    <source>
        <dbReference type="Proteomes" id="UP000717696"/>
    </source>
</evidence>
<keyword evidence="1" id="KW-0472">Membrane</keyword>
<dbReference type="OrthoDB" id="5215637at2759"/>
<feature type="chain" id="PRO_5040398223" evidence="2">
    <location>
        <begin position="17"/>
        <end position="220"/>
    </location>
</feature>
<feature type="transmembrane region" description="Helical" evidence="1">
    <location>
        <begin position="146"/>
        <end position="171"/>
    </location>
</feature>
<keyword evidence="2" id="KW-0732">Signal</keyword>
<feature type="signal peptide" evidence="2">
    <location>
        <begin position="1"/>
        <end position="16"/>
    </location>
</feature>
<organism evidence="3 4">
    <name type="scientific">Dactylonectria estremocensis</name>
    <dbReference type="NCBI Taxonomy" id="1079267"/>
    <lineage>
        <taxon>Eukaryota</taxon>
        <taxon>Fungi</taxon>
        <taxon>Dikarya</taxon>
        <taxon>Ascomycota</taxon>
        <taxon>Pezizomycotina</taxon>
        <taxon>Sordariomycetes</taxon>
        <taxon>Hypocreomycetidae</taxon>
        <taxon>Hypocreales</taxon>
        <taxon>Nectriaceae</taxon>
        <taxon>Dactylonectria</taxon>
    </lineage>
</organism>
<accession>A0A9P9EV76</accession>
<keyword evidence="1" id="KW-0812">Transmembrane</keyword>
<proteinExistence type="predicted"/>
<gene>
    <name evidence="3" type="ORF">B0J13DRAFT_553720</name>
</gene>
<evidence type="ECO:0000256" key="1">
    <source>
        <dbReference type="SAM" id="Phobius"/>
    </source>
</evidence>